<dbReference type="Proteomes" id="UP001153069">
    <property type="component" value="Unassembled WGS sequence"/>
</dbReference>
<reference evidence="3" key="1">
    <citation type="submission" date="2020-06" db="EMBL/GenBank/DDBJ databases">
        <authorList>
            <consortium name="Plant Systems Biology data submission"/>
        </authorList>
    </citation>
    <scope>NUCLEOTIDE SEQUENCE</scope>
    <source>
        <strain evidence="3">D6</strain>
    </source>
</reference>
<gene>
    <name evidence="3" type="ORF">SEMRO_60_G034700.1</name>
</gene>
<organism evidence="3 4">
    <name type="scientific">Seminavis robusta</name>
    <dbReference type="NCBI Taxonomy" id="568900"/>
    <lineage>
        <taxon>Eukaryota</taxon>
        <taxon>Sar</taxon>
        <taxon>Stramenopiles</taxon>
        <taxon>Ochrophyta</taxon>
        <taxon>Bacillariophyta</taxon>
        <taxon>Bacillariophyceae</taxon>
        <taxon>Bacillariophycidae</taxon>
        <taxon>Naviculales</taxon>
        <taxon>Naviculaceae</taxon>
        <taxon>Seminavis</taxon>
    </lineage>
</organism>
<proteinExistence type="predicted"/>
<evidence type="ECO:0000313" key="3">
    <source>
        <dbReference type="EMBL" id="CAB9499417.1"/>
    </source>
</evidence>
<comment type="caution">
    <text evidence="3">The sequence shown here is derived from an EMBL/GenBank/DDBJ whole genome shotgun (WGS) entry which is preliminary data.</text>
</comment>
<feature type="compositionally biased region" description="Low complexity" evidence="1">
    <location>
        <begin position="79"/>
        <end position="97"/>
    </location>
</feature>
<evidence type="ECO:0000256" key="1">
    <source>
        <dbReference type="SAM" id="MobiDB-lite"/>
    </source>
</evidence>
<keyword evidence="2" id="KW-0732">Signal</keyword>
<feature type="region of interest" description="Disordered" evidence="1">
    <location>
        <begin position="73"/>
        <end position="120"/>
    </location>
</feature>
<protein>
    <submittedName>
        <fullName evidence="3">Uncharacterized protein</fullName>
    </submittedName>
</protein>
<keyword evidence="4" id="KW-1185">Reference proteome</keyword>
<feature type="signal peptide" evidence="2">
    <location>
        <begin position="1"/>
        <end position="23"/>
    </location>
</feature>
<evidence type="ECO:0000313" key="4">
    <source>
        <dbReference type="Proteomes" id="UP001153069"/>
    </source>
</evidence>
<dbReference type="AlphaFoldDB" id="A0A9N8DAQ6"/>
<sequence length="200" mass="22295">MSKLEVSKFLMLALLSLVSMTSATDYNIWYSWEASEGHSCSDQQLYGLALLTKTAIKFLGNSDERSVASRPGWTITRVTAPPTEAPTGAPTEAPEGGNPSDDGWRRKLATGGHQVPEDQDERRLGCSDLCRYIENEIYCGESAKCGGRRNKKERHLMLRAANERELSSIMDKMPSEASNWLSDLQNCFNPSSFQYVFEEA</sequence>
<dbReference type="EMBL" id="CAICTM010000059">
    <property type="protein sequence ID" value="CAB9499417.1"/>
    <property type="molecule type" value="Genomic_DNA"/>
</dbReference>
<evidence type="ECO:0000256" key="2">
    <source>
        <dbReference type="SAM" id="SignalP"/>
    </source>
</evidence>
<accession>A0A9N8DAQ6</accession>
<feature type="chain" id="PRO_5040150094" evidence="2">
    <location>
        <begin position="24"/>
        <end position="200"/>
    </location>
</feature>
<name>A0A9N8DAQ6_9STRA</name>